<evidence type="ECO:0000313" key="2">
    <source>
        <dbReference type="Proteomes" id="UP000247980"/>
    </source>
</evidence>
<dbReference type="EMBL" id="QJVC01000006">
    <property type="protein sequence ID" value="PYI38634.1"/>
    <property type="molecule type" value="Genomic_DNA"/>
</dbReference>
<gene>
    <name evidence="1" type="ORF">CVS30_08695</name>
</gene>
<organism evidence="1 2">
    <name type="scientific">Arthrobacter psychrolactophilus</name>
    <dbReference type="NCBI Taxonomy" id="92442"/>
    <lineage>
        <taxon>Bacteria</taxon>
        <taxon>Bacillati</taxon>
        <taxon>Actinomycetota</taxon>
        <taxon>Actinomycetes</taxon>
        <taxon>Micrococcales</taxon>
        <taxon>Micrococcaceae</taxon>
        <taxon>Arthrobacter</taxon>
    </lineage>
</organism>
<name>A0A2V5IWL5_9MICC</name>
<dbReference type="AlphaFoldDB" id="A0A2V5IWL5"/>
<proteinExistence type="predicted"/>
<accession>A0A2V5IWL5</accession>
<protein>
    <submittedName>
        <fullName evidence="1">Uncharacterized protein</fullName>
    </submittedName>
</protein>
<comment type="caution">
    <text evidence="1">The sequence shown here is derived from an EMBL/GenBank/DDBJ whole genome shotgun (WGS) entry which is preliminary data.</text>
</comment>
<keyword evidence="2" id="KW-1185">Reference proteome</keyword>
<sequence>MPAKCVDSVDSNQSSEPRMQYLRIPMRTPELYSSNCDNIALCEHAKVGRIHAEGKTVPGAYAEDRAVAE</sequence>
<reference evidence="1 2" key="1">
    <citation type="submission" date="2018-05" db="EMBL/GenBank/DDBJ databases">
        <title>Genetic diversity of glacier-inhabiting Cryobacterium bacteria in China and description of Cryobacterium mengkeensis sp. nov. and Arthrobacter glacialis sp. nov.</title>
        <authorList>
            <person name="Liu Q."/>
            <person name="Xin Y.-H."/>
        </authorList>
    </citation>
    <scope>NUCLEOTIDE SEQUENCE [LARGE SCALE GENOMIC DNA]</scope>
    <source>
        <strain evidence="1 2">B7</strain>
    </source>
</reference>
<evidence type="ECO:0000313" key="1">
    <source>
        <dbReference type="EMBL" id="PYI38634.1"/>
    </source>
</evidence>
<dbReference type="Proteomes" id="UP000247980">
    <property type="component" value="Unassembled WGS sequence"/>
</dbReference>